<name>A0A3M0J2B6_HIRRU</name>
<accession>A0A3M0J2B6</accession>
<dbReference type="AlphaFoldDB" id="A0A3M0J2B6"/>
<dbReference type="EMBL" id="QRBI01000184">
    <property type="protein sequence ID" value="RMB95571.1"/>
    <property type="molecule type" value="Genomic_DNA"/>
</dbReference>
<sequence length="220" mass="24043">MMWMMGQREPSEVSRHTGLGGVADVPERCAAVQGPSQAGQLNKEEHKVLSLQKSKPRTLWRIPSRELGKALGHLVSTKLNKSHEKVNYALGCVGSIVTSRSRRGSLLAHHCGAHPWTAVSSLGFPVQERQGYTGESQTLGNISFSGFNGPEVELDVPCGPSNLRIFHDPMINLGFPLLHCIAKPFPVGEDEARKPYKYDCLDSENVKPIGGMELKASFDV</sequence>
<proteinExistence type="predicted"/>
<keyword evidence="2" id="KW-1185">Reference proteome</keyword>
<comment type="caution">
    <text evidence="1">The sequence shown here is derived from an EMBL/GenBank/DDBJ whole genome shotgun (WGS) entry which is preliminary data.</text>
</comment>
<gene>
    <name evidence="1" type="ORF">DUI87_27681</name>
</gene>
<evidence type="ECO:0000313" key="2">
    <source>
        <dbReference type="Proteomes" id="UP000269221"/>
    </source>
</evidence>
<protein>
    <submittedName>
        <fullName evidence="1">Uncharacterized protein</fullName>
    </submittedName>
</protein>
<reference evidence="1 2" key="1">
    <citation type="submission" date="2018-07" db="EMBL/GenBank/DDBJ databases">
        <title>A high quality draft genome assembly of the barn swallow (H. rustica rustica).</title>
        <authorList>
            <person name="Formenti G."/>
            <person name="Chiara M."/>
            <person name="Poveda L."/>
            <person name="Francoijs K.-J."/>
            <person name="Bonisoli-Alquati A."/>
            <person name="Canova L."/>
            <person name="Gianfranceschi L."/>
            <person name="Horner D.S."/>
            <person name="Saino N."/>
        </authorList>
    </citation>
    <scope>NUCLEOTIDE SEQUENCE [LARGE SCALE GENOMIC DNA]</scope>
    <source>
        <strain evidence="1">Chelidonia</strain>
        <tissue evidence="1">Blood</tissue>
    </source>
</reference>
<dbReference type="Proteomes" id="UP000269221">
    <property type="component" value="Unassembled WGS sequence"/>
</dbReference>
<organism evidence="1 2">
    <name type="scientific">Hirundo rustica rustica</name>
    <dbReference type="NCBI Taxonomy" id="333673"/>
    <lineage>
        <taxon>Eukaryota</taxon>
        <taxon>Metazoa</taxon>
        <taxon>Chordata</taxon>
        <taxon>Craniata</taxon>
        <taxon>Vertebrata</taxon>
        <taxon>Euteleostomi</taxon>
        <taxon>Archelosauria</taxon>
        <taxon>Archosauria</taxon>
        <taxon>Dinosauria</taxon>
        <taxon>Saurischia</taxon>
        <taxon>Theropoda</taxon>
        <taxon>Coelurosauria</taxon>
        <taxon>Aves</taxon>
        <taxon>Neognathae</taxon>
        <taxon>Neoaves</taxon>
        <taxon>Telluraves</taxon>
        <taxon>Australaves</taxon>
        <taxon>Passeriformes</taxon>
        <taxon>Sylvioidea</taxon>
        <taxon>Hirundinidae</taxon>
        <taxon>Hirundo</taxon>
    </lineage>
</organism>
<evidence type="ECO:0000313" key="1">
    <source>
        <dbReference type="EMBL" id="RMB95571.1"/>
    </source>
</evidence>